<dbReference type="RefSeq" id="WP_133943852.1">
    <property type="nucleotide sequence ID" value="NZ_SOEO01000001.1"/>
</dbReference>
<reference evidence="3 4" key="1">
    <citation type="submission" date="2019-03" db="EMBL/GenBank/DDBJ databases">
        <title>Genomic Encyclopedia of Type Strains, Phase III (KMG-III): the genomes of soil and plant-associated and newly described type strains.</title>
        <authorList>
            <person name="Whitman W."/>
        </authorList>
    </citation>
    <scope>NUCLEOTIDE SEQUENCE [LARGE SCALE GENOMIC DNA]</scope>
    <source>
        <strain evidence="3 4">CGMCC 1.12802</strain>
    </source>
</reference>
<feature type="repeat" description="TPR" evidence="1">
    <location>
        <begin position="23"/>
        <end position="56"/>
    </location>
</feature>
<dbReference type="OrthoDB" id="1219611at2"/>
<dbReference type="Pfam" id="PF13181">
    <property type="entry name" value="TPR_8"/>
    <property type="match status" value="1"/>
</dbReference>
<dbReference type="Proteomes" id="UP000295313">
    <property type="component" value="Unassembled WGS sequence"/>
</dbReference>
<dbReference type="SMART" id="SM00028">
    <property type="entry name" value="TPR"/>
    <property type="match status" value="3"/>
</dbReference>
<evidence type="ECO:0000313" key="3">
    <source>
        <dbReference type="EMBL" id="TDX87237.1"/>
    </source>
</evidence>
<evidence type="ECO:0000256" key="1">
    <source>
        <dbReference type="PROSITE-ProRule" id="PRU00339"/>
    </source>
</evidence>
<feature type="signal peptide" evidence="2">
    <location>
        <begin position="1"/>
        <end position="18"/>
    </location>
</feature>
<dbReference type="PROSITE" id="PS50005">
    <property type="entry name" value="TPR"/>
    <property type="match status" value="1"/>
</dbReference>
<sequence length="429" mass="50243">MIKTLTTILLLAGLSCFAQNGSFDERMEYGNNQIDSKNYEEAITVFEKLLTEQPKNVRALNNAGRAYFNSKNFEKAKEKFRLAALYASPDDKEDLALYYSNLSASYTYLNDDEKAYQYAIKAYLMNEDSEQNLWNAASNAQNFQKCEEAIKLMDKAKIDKKNHFNSLYGRCYKNLGDYEKSIKSFTTFFDNYVAEDDFVMFDIDEEKYVYLGSQIALIIKNLKNDENLQYKESTLKLINEMSKSGKRYTIFEKLFDNDLVWENKENAKPILKDIYKNIDKPTLSENIYLYYYLQDYKKTLELTNKFLQGNLDSDELMHGRLYDYLASYQLLLQDFKKNNKINEAELDAVATKYKNVFSEHKDYNRPDLENKKELQLPIMKTLTLAKKYFDSPEEQTKVAPIVIKILNNTPHTKFKKELNEFLSKGALEN</sequence>
<protein>
    <submittedName>
        <fullName evidence="3">Tetratricopeptide repeat protein</fullName>
    </submittedName>
</protein>
<dbReference type="Gene3D" id="1.25.40.10">
    <property type="entry name" value="Tetratricopeptide repeat domain"/>
    <property type="match status" value="2"/>
</dbReference>
<accession>A0A4R8IB24</accession>
<dbReference type="InterPro" id="IPR011990">
    <property type="entry name" value="TPR-like_helical_dom_sf"/>
</dbReference>
<evidence type="ECO:0000256" key="2">
    <source>
        <dbReference type="SAM" id="SignalP"/>
    </source>
</evidence>
<keyword evidence="4" id="KW-1185">Reference proteome</keyword>
<dbReference type="Pfam" id="PF14559">
    <property type="entry name" value="TPR_19"/>
    <property type="match status" value="1"/>
</dbReference>
<keyword evidence="1" id="KW-0802">TPR repeat</keyword>
<evidence type="ECO:0000313" key="4">
    <source>
        <dbReference type="Proteomes" id="UP000295313"/>
    </source>
</evidence>
<keyword evidence="2" id="KW-0732">Signal</keyword>
<organism evidence="3 4">
    <name type="scientific">Epilithonimonas xixisoli</name>
    <dbReference type="NCBI Taxonomy" id="1476462"/>
    <lineage>
        <taxon>Bacteria</taxon>
        <taxon>Pseudomonadati</taxon>
        <taxon>Bacteroidota</taxon>
        <taxon>Flavobacteriia</taxon>
        <taxon>Flavobacteriales</taxon>
        <taxon>Weeksellaceae</taxon>
        <taxon>Chryseobacterium group</taxon>
        <taxon>Epilithonimonas</taxon>
    </lineage>
</organism>
<dbReference type="EMBL" id="SOEO01000001">
    <property type="protein sequence ID" value="TDX87237.1"/>
    <property type="molecule type" value="Genomic_DNA"/>
</dbReference>
<dbReference type="InterPro" id="IPR019734">
    <property type="entry name" value="TPR_rpt"/>
</dbReference>
<dbReference type="AlphaFoldDB" id="A0A4R8IB24"/>
<name>A0A4R8IB24_9FLAO</name>
<dbReference type="SUPFAM" id="SSF48452">
    <property type="entry name" value="TPR-like"/>
    <property type="match status" value="1"/>
</dbReference>
<feature type="chain" id="PRO_5020378313" evidence="2">
    <location>
        <begin position="19"/>
        <end position="429"/>
    </location>
</feature>
<gene>
    <name evidence="3" type="ORF">B0I22_1424</name>
</gene>
<dbReference type="PROSITE" id="PS51257">
    <property type="entry name" value="PROKAR_LIPOPROTEIN"/>
    <property type="match status" value="1"/>
</dbReference>
<proteinExistence type="predicted"/>
<comment type="caution">
    <text evidence="3">The sequence shown here is derived from an EMBL/GenBank/DDBJ whole genome shotgun (WGS) entry which is preliminary data.</text>
</comment>